<name>A0ABS6JPI5_9BACI</name>
<proteinExistence type="predicted"/>
<evidence type="ECO:0000313" key="2">
    <source>
        <dbReference type="Proteomes" id="UP000790580"/>
    </source>
</evidence>
<reference evidence="1 2" key="1">
    <citation type="submission" date="2021-06" db="EMBL/GenBank/DDBJ databases">
        <title>Bacillus sp. RD4P76, an endophyte from a halophyte.</title>
        <authorList>
            <person name="Sun J.-Q."/>
        </authorList>
    </citation>
    <scope>NUCLEOTIDE SEQUENCE [LARGE SCALE GENOMIC DNA]</scope>
    <source>
        <strain evidence="1 2">JCM 17098</strain>
    </source>
</reference>
<dbReference type="InterPro" id="IPR025613">
    <property type="entry name" value="YlbE"/>
</dbReference>
<dbReference type="Proteomes" id="UP000790580">
    <property type="component" value="Unassembled WGS sequence"/>
</dbReference>
<sequence>MRPEVFQYIQQNTELHRFLRIHPSWYRKLSRDPSMLSQMEKEAKVFYGKTFPQRMDRLQNNMSMAMMLLEMMKNFKPN</sequence>
<keyword evidence="2" id="KW-1185">Reference proteome</keyword>
<dbReference type="EMBL" id="JAHQCR010000017">
    <property type="protein sequence ID" value="MBU9720471.1"/>
    <property type="molecule type" value="Genomic_DNA"/>
</dbReference>
<protein>
    <submittedName>
        <fullName evidence="1">YlbE-like family protein</fullName>
    </submittedName>
</protein>
<accession>A0ABS6JPI5</accession>
<dbReference type="RefSeq" id="WP_088075828.1">
    <property type="nucleotide sequence ID" value="NZ_JAHQCR010000017.1"/>
</dbReference>
<evidence type="ECO:0000313" key="1">
    <source>
        <dbReference type="EMBL" id="MBU9720471.1"/>
    </source>
</evidence>
<comment type="caution">
    <text evidence="1">The sequence shown here is derived from an EMBL/GenBank/DDBJ whole genome shotgun (WGS) entry which is preliminary data.</text>
</comment>
<dbReference type="Pfam" id="PF14003">
    <property type="entry name" value="YlbE"/>
    <property type="match status" value="1"/>
</dbReference>
<gene>
    <name evidence="1" type="ORF">KS407_03315</name>
</gene>
<organism evidence="1 2">
    <name type="scientific">Evansella alkalicola</name>
    <dbReference type="NCBI Taxonomy" id="745819"/>
    <lineage>
        <taxon>Bacteria</taxon>
        <taxon>Bacillati</taxon>
        <taxon>Bacillota</taxon>
        <taxon>Bacilli</taxon>
        <taxon>Bacillales</taxon>
        <taxon>Bacillaceae</taxon>
        <taxon>Evansella</taxon>
    </lineage>
</organism>